<keyword evidence="5 7" id="KW-0472">Membrane</keyword>
<keyword evidence="4 7" id="KW-1133">Transmembrane helix</keyword>
<dbReference type="GO" id="GO:0012505">
    <property type="term" value="C:endomembrane system"/>
    <property type="evidence" value="ECO:0007669"/>
    <property type="project" value="UniProtKB-SubCell"/>
</dbReference>
<reference evidence="8" key="1">
    <citation type="submission" date="2022-07" db="EMBL/GenBank/DDBJ databases">
        <title>Genome Sequence of Xylaria arbuscula.</title>
        <authorList>
            <person name="Buettner E."/>
        </authorList>
    </citation>
    <scope>NUCLEOTIDE SEQUENCE</scope>
    <source>
        <strain evidence="8">VT107</strain>
    </source>
</reference>
<feature type="transmembrane region" description="Helical" evidence="7">
    <location>
        <begin position="194"/>
        <end position="218"/>
    </location>
</feature>
<dbReference type="Pfam" id="PF01988">
    <property type="entry name" value="VIT1"/>
    <property type="match status" value="1"/>
</dbReference>
<dbReference type="AlphaFoldDB" id="A0A9W8NGS8"/>
<feature type="transmembrane region" description="Helical" evidence="7">
    <location>
        <begin position="224"/>
        <end position="247"/>
    </location>
</feature>
<dbReference type="EMBL" id="JANPWZ010000480">
    <property type="protein sequence ID" value="KAJ3576390.1"/>
    <property type="molecule type" value="Genomic_DNA"/>
</dbReference>
<dbReference type="GO" id="GO:0030026">
    <property type="term" value="P:intracellular manganese ion homeostasis"/>
    <property type="evidence" value="ECO:0007669"/>
    <property type="project" value="InterPro"/>
</dbReference>
<evidence type="ECO:0000256" key="3">
    <source>
        <dbReference type="ARBA" id="ARBA00022692"/>
    </source>
</evidence>
<evidence type="ECO:0000256" key="4">
    <source>
        <dbReference type="ARBA" id="ARBA00022989"/>
    </source>
</evidence>
<evidence type="ECO:0000256" key="5">
    <source>
        <dbReference type="ARBA" id="ARBA00023136"/>
    </source>
</evidence>
<name>A0A9W8NGS8_9PEZI</name>
<comment type="similarity">
    <text evidence="2">Belongs to the CCC1 family.</text>
</comment>
<comment type="subcellular location">
    <subcellularLocation>
        <location evidence="1">Endomembrane system</location>
        <topology evidence="1">Multi-pass membrane protein</topology>
    </subcellularLocation>
</comment>
<organism evidence="8 9">
    <name type="scientific">Xylaria arbuscula</name>
    <dbReference type="NCBI Taxonomy" id="114810"/>
    <lineage>
        <taxon>Eukaryota</taxon>
        <taxon>Fungi</taxon>
        <taxon>Dikarya</taxon>
        <taxon>Ascomycota</taxon>
        <taxon>Pezizomycotina</taxon>
        <taxon>Sordariomycetes</taxon>
        <taxon>Xylariomycetidae</taxon>
        <taxon>Xylariales</taxon>
        <taxon>Xylariaceae</taxon>
        <taxon>Xylaria</taxon>
    </lineage>
</organism>
<evidence type="ECO:0000313" key="9">
    <source>
        <dbReference type="Proteomes" id="UP001148614"/>
    </source>
</evidence>
<proteinExistence type="inferred from homology"/>
<accession>A0A9W8NGS8</accession>
<evidence type="ECO:0000256" key="2">
    <source>
        <dbReference type="ARBA" id="ARBA00007049"/>
    </source>
</evidence>
<evidence type="ECO:0000256" key="6">
    <source>
        <dbReference type="SAM" id="MobiDB-lite"/>
    </source>
</evidence>
<evidence type="ECO:0000256" key="1">
    <source>
        <dbReference type="ARBA" id="ARBA00004127"/>
    </source>
</evidence>
<keyword evidence="3 7" id="KW-0812">Transmembrane</keyword>
<feature type="compositionally biased region" description="Low complexity" evidence="6">
    <location>
        <begin position="18"/>
        <end position="32"/>
    </location>
</feature>
<dbReference type="InterPro" id="IPR008217">
    <property type="entry name" value="Ccc1_fam"/>
</dbReference>
<keyword evidence="9" id="KW-1185">Reference proteome</keyword>
<evidence type="ECO:0000256" key="7">
    <source>
        <dbReference type="SAM" id="Phobius"/>
    </source>
</evidence>
<feature type="transmembrane region" description="Helical" evidence="7">
    <location>
        <begin position="279"/>
        <end position="299"/>
    </location>
</feature>
<feature type="transmembrane region" description="Helical" evidence="7">
    <location>
        <begin position="85"/>
        <end position="108"/>
    </location>
</feature>
<feature type="region of interest" description="Disordered" evidence="6">
    <location>
        <begin position="1"/>
        <end position="48"/>
    </location>
</feature>
<dbReference type="PANTHER" id="PTHR31851">
    <property type="entry name" value="FE(2+)/MN(2+) TRANSPORTER PCL1"/>
    <property type="match status" value="1"/>
</dbReference>
<dbReference type="Proteomes" id="UP001148614">
    <property type="component" value="Unassembled WGS sequence"/>
</dbReference>
<gene>
    <name evidence="8" type="ORF">NPX13_g3724</name>
</gene>
<feature type="transmembrane region" description="Helical" evidence="7">
    <location>
        <begin position="58"/>
        <end position="79"/>
    </location>
</feature>
<protein>
    <submittedName>
        <fullName evidence="8">Uncharacterized protein</fullName>
    </submittedName>
</protein>
<sequence length="304" mass="32974">MELLNRISSWKEQRPAYSTLPESPTTTPGPSSTHDDGDSSEATGTGTRPSLSRFFADFTLGFADGLTVPFALTAGLSSLGQTNTVIYAGMAEICAGCISMGIGGYLAARPDNTDKHSRVSESEDGDNEKLTPATLLHQNRGVIDYIAPLQLPPDLLQSVMAHIDSSPEITARVIDNQLLARKEPSEEPIRTSPVISGLSVALGYLLGGSFPLFPYFFVDTVTRGLVWSFVICVIALFIFGFTKEYVLHFNSARDKYRSEPRTTRLLRWDLIRPSLSEGAMMVLFGSIAAVAAVLCVRLFDGLVS</sequence>
<dbReference type="VEuPathDB" id="FungiDB:F4678DRAFT_434132"/>
<evidence type="ECO:0000313" key="8">
    <source>
        <dbReference type="EMBL" id="KAJ3576390.1"/>
    </source>
</evidence>
<comment type="caution">
    <text evidence="8">The sequence shown here is derived from an EMBL/GenBank/DDBJ whole genome shotgun (WGS) entry which is preliminary data.</text>
</comment>
<dbReference type="GO" id="GO:0005384">
    <property type="term" value="F:manganese ion transmembrane transporter activity"/>
    <property type="evidence" value="ECO:0007669"/>
    <property type="project" value="InterPro"/>
</dbReference>